<dbReference type="EMBL" id="LGCM01000030">
    <property type="protein sequence ID" value="KPL83539.1"/>
    <property type="molecule type" value="Genomic_DNA"/>
</dbReference>
<evidence type="ECO:0000259" key="1">
    <source>
        <dbReference type="PROSITE" id="PS50878"/>
    </source>
</evidence>
<dbReference type="AlphaFoldDB" id="A0A0P6Y2R4"/>
<dbReference type="Pfam" id="PF00078">
    <property type="entry name" value="RVT_1"/>
    <property type="match status" value="1"/>
</dbReference>
<sequence length="353" mass="41290">MQTLFETLSSFRHLHMSFRAARKGKRAQSSVAAFERNLEEELLRLEDELRAKTYRPGPYRSFYRTEAKRRLISAAPFRDRVVHHALIAIIEPLFERRFIFDSYANRKGKGTHRALDRCTHFLRAGGYSLQCDIRQFFPSIDHAILMRELNRVISDQEVISLCERILETGQGVLDEMYEMRWFPGDNLLSAARPRGLPLGNLTSQFWANVYLNPLDHFIKRSLKCTRYLRYVDDFVLFSEDKAQLHQWKSEIILFLDNLRLTLHETAAPVRPVPEGLPFLGFILYPNYRRLKPRTGHAFRRRFGTLIRQYQCGQVDLPRLTASAQGWAAHANHGDTYGLRRLILGVNPIRLMER</sequence>
<keyword evidence="3" id="KW-1185">Reference proteome</keyword>
<dbReference type="InterPro" id="IPR043502">
    <property type="entry name" value="DNA/RNA_pol_sf"/>
</dbReference>
<dbReference type="PANTHER" id="PTHR34047">
    <property type="entry name" value="NUCLEAR INTRON MATURASE 1, MITOCHONDRIAL-RELATED"/>
    <property type="match status" value="1"/>
</dbReference>
<dbReference type="OrthoDB" id="9788687at2"/>
<protein>
    <recommendedName>
        <fullName evidence="1">Reverse transcriptase domain-containing protein</fullName>
    </recommendedName>
</protein>
<proteinExistence type="predicted"/>
<reference evidence="2 3" key="1">
    <citation type="submission" date="2015-07" db="EMBL/GenBank/DDBJ databases">
        <title>Genome sequence of Levilinea saccharolytica DSM 16555.</title>
        <authorList>
            <person name="Hemp J."/>
            <person name="Ward L.M."/>
            <person name="Pace L.A."/>
            <person name="Fischer W.W."/>
        </authorList>
    </citation>
    <scope>NUCLEOTIDE SEQUENCE [LARGE SCALE GENOMIC DNA]</scope>
    <source>
        <strain evidence="2 3">KIBI-1</strain>
    </source>
</reference>
<dbReference type="PROSITE" id="PS50878">
    <property type="entry name" value="RT_POL"/>
    <property type="match status" value="1"/>
</dbReference>
<accession>A0A0P6Y2R4</accession>
<dbReference type="Proteomes" id="UP000050501">
    <property type="component" value="Unassembled WGS sequence"/>
</dbReference>
<comment type="caution">
    <text evidence="2">The sequence shown here is derived from an EMBL/GenBank/DDBJ whole genome shotgun (WGS) entry which is preliminary data.</text>
</comment>
<dbReference type="PANTHER" id="PTHR34047:SF8">
    <property type="entry name" value="PROTEIN YKFC"/>
    <property type="match status" value="1"/>
</dbReference>
<gene>
    <name evidence="2" type="ORF">ADN01_08085</name>
</gene>
<dbReference type="RefSeq" id="WP_075071063.1">
    <property type="nucleotide sequence ID" value="NZ_DF967974.1"/>
</dbReference>
<evidence type="ECO:0000313" key="2">
    <source>
        <dbReference type="EMBL" id="KPL83539.1"/>
    </source>
</evidence>
<dbReference type="InterPro" id="IPR000477">
    <property type="entry name" value="RT_dom"/>
</dbReference>
<dbReference type="SUPFAM" id="SSF56672">
    <property type="entry name" value="DNA/RNA polymerases"/>
    <property type="match status" value="1"/>
</dbReference>
<dbReference type="CDD" id="cd01651">
    <property type="entry name" value="RT_G2_intron"/>
    <property type="match status" value="1"/>
</dbReference>
<feature type="domain" description="Reverse transcriptase" evidence="1">
    <location>
        <begin position="47"/>
        <end position="283"/>
    </location>
</feature>
<organism evidence="2 3">
    <name type="scientific">Levilinea saccharolytica</name>
    <dbReference type="NCBI Taxonomy" id="229921"/>
    <lineage>
        <taxon>Bacteria</taxon>
        <taxon>Bacillati</taxon>
        <taxon>Chloroflexota</taxon>
        <taxon>Anaerolineae</taxon>
        <taxon>Anaerolineales</taxon>
        <taxon>Anaerolineaceae</taxon>
        <taxon>Levilinea</taxon>
    </lineage>
</organism>
<dbReference type="InterPro" id="IPR051083">
    <property type="entry name" value="GrpII_Intron_Splice-Mob/Def"/>
</dbReference>
<evidence type="ECO:0000313" key="3">
    <source>
        <dbReference type="Proteomes" id="UP000050501"/>
    </source>
</evidence>
<dbReference type="STRING" id="229921.ADN01_08085"/>
<name>A0A0P6Y2R4_9CHLR</name>